<feature type="domain" description="PKD/Chitinase" evidence="1">
    <location>
        <begin position="36"/>
        <end position="125"/>
    </location>
</feature>
<evidence type="ECO:0000313" key="2">
    <source>
        <dbReference type="EMBL" id="SHJ38476.1"/>
    </source>
</evidence>
<dbReference type="InterPro" id="IPR035986">
    <property type="entry name" value="PKD_dom_sf"/>
</dbReference>
<dbReference type="InterPro" id="IPR006626">
    <property type="entry name" value="PbH1"/>
</dbReference>
<dbReference type="PROSITE" id="PS51257">
    <property type="entry name" value="PROKAR_LIPOPROTEIN"/>
    <property type="match status" value="1"/>
</dbReference>
<dbReference type="SMART" id="SM00710">
    <property type="entry name" value="PbH1"/>
    <property type="match status" value="3"/>
</dbReference>
<dbReference type="CDD" id="cd00146">
    <property type="entry name" value="PKD"/>
    <property type="match status" value="1"/>
</dbReference>
<dbReference type="GO" id="GO:0016020">
    <property type="term" value="C:membrane"/>
    <property type="evidence" value="ECO:0007669"/>
    <property type="project" value="TreeGrafter"/>
</dbReference>
<dbReference type="SMART" id="SM00089">
    <property type="entry name" value="PKD"/>
    <property type="match status" value="2"/>
</dbReference>
<dbReference type="EMBL" id="FQZE01000018">
    <property type="protein sequence ID" value="SHJ38476.1"/>
    <property type="molecule type" value="Genomic_DNA"/>
</dbReference>
<dbReference type="STRING" id="1168035.SAMN05444280_1186"/>
<dbReference type="Pfam" id="PF22352">
    <property type="entry name" value="K319L-like_PKD"/>
    <property type="match status" value="2"/>
</dbReference>
<evidence type="ECO:0000259" key="1">
    <source>
        <dbReference type="SMART" id="SM00089"/>
    </source>
</evidence>
<dbReference type="InterPro" id="IPR022409">
    <property type="entry name" value="PKD/Chitinase_dom"/>
</dbReference>
<accession>A0A1M6IVJ2</accession>
<sequence length="795" mass="84744">MKYLVKTYVVLIALAFTGIFYSCEKDEEVQPGDPPTADAGIDQDAVVGSTVTLNGTGTDPDDDELAYSWAITTSPSSSSATLTNPNSKNASFVPDVAGSYTVTLTVTDGVYDAVTDEIIITVVEAEGSPPVAVIHDENGSAVSEDNENNSITITQTYVLDGSASTDPDEDQLSFQWTIVSQPDGSNPEINNDTNAEAGFVPDVPGEYILQLEVTDPNDNSNATQVTIIAKADPMVIDSDINENTTLEDIFEDSDMPDYLVTANVDVNAELTVAPGVIVHFEQNRVLTITSSGMINAEGTTDDSILFTSANVAGEIRWKGILVNSSDARNIMSNVEISWAGSEEILHSSGWKTAALAVGDEGKLKLNNTTISKSGDYGLFVHVNGELGEFSSNSFEDNEGYPVGLYAAQTGSMDGATTFSGNRKDVVVINKSTLSSDSEIQWSALNNARYHLSGNITIEALLRIEEGAQFESEQDVKIVVDTDGALIAKGTASNQIVFTTANESGQIHWSGIIFESADARNELDYVTVSWAASNDNFYYSGWQYVSVGVGDNAQATITNSTISNSSADGIYVHKGAEVSFSDLTFENIQGRPVVLSANHAAEVNEGFQFSNNTQNVIAIYKSNFTNTENNTWVTLSGDAYYLVMSEVQVKEALTVNAGATLKFTSNASLIVNDSGALSAEGTENEMITFTAVDTDEKWKGIAIETNSANNKLNYCEVSYAGNDEILYSGGWRTANVALNGTLEIQNSVITNGSGTGLFISNSSTVNGMLSTLAELESTLLSENTFTSNAGSALTIQ</sequence>
<protein>
    <submittedName>
        <fullName evidence="2">PKD domain-containing protein</fullName>
    </submittedName>
</protein>
<gene>
    <name evidence="2" type="ORF">SAMN05444280_1186</name>
</gene>
<dbReference type="AlphaFoldDB" id="A0A1M6IVJ2"/>
<dbReference type="RefSeq" id="WP_139279563.1">
    <property type="nucleotide sequence ID" value="NZ_FQZE01000018.1"/>
</dbReference>
<evidence type="ECO:0000313" key="3">
    <source>
        <dbReference type="Proteomes" id="UP000184050"/>
    </source>
</evidence>
<dbReference type="GO" id="GO:0031410">
    <property type="term" value="C:cytoplasmic vesicle"/>
    <property type="evidence" value="ECO:0007669"/>
    <property type="project" value="TreeGrafter"/>
</dbReference>
<organism evidence="2 3">
    <name type="scientific">Tangfeifania diversioriginum</name>
    <dbReference type="NCBI Taxonomy" id="1168035"/>
    <lineage>
        <taxon>Bacteria</taxon>
        <taxon>Pseudomonadati</taxon>
        <taxon>Bacteroidota</taxon>
        <taxon>Bacteroidia</taxon>
        <taxon>Marinilabiliales</taxon>
        <taxon>Prolixibacteraceae</taxon>
        <taxon>Tangfeifania</taxon>
    </lineage>
</organism>
<name>A0A1M6IVJ2_9BACT</name>
<dbReference type="Proteomes" id="UP000184050">
    <property type="component" value="Unassembled WGS sequence"/>
</dbReference>
<reference evidence="2 3" key="1">
    <citation type="submission" date="2016-11" db="EMBL/GenBank/DDBJ databases">
        <authorList>
            <person name="Jaros S."/>
            <person name="Januszkiewicz K."/>
            <person name="Wedrychowicz H."/>
        </authorList>
    </citation>
    <scope>NUCLEOTIDE SEQUENCE [LARGE SCALE GENOMIC DNA]</scope>
    <source>
        <strain evidence="2 3">DSM 27063</strain>
    </source>
</reference>
<dbReference type="InterPro" id="IPR013783">
    <property type="entry name" value="Ig-like_fold"/>
</dbReference>
<dbReference type="PANTHER" id="PTHR46182:SF2">
    <property type="entry name" value="FI19480P1"/>
    <property type="match status" value="1"/>
</dbReference>
<proteinExistence type="predicted"/>
<dbReference type="SUPFAM" id="SSF49299">
    <property type="entry name" value="PKD domain"/>
    <property type="match status" value="2"/>
</dbReference>
<dbReference type="OrthoDB" id="1521716at2"/>
<feature type="domain" description="PKD/Chitinase" evidence="1">
    <location>
        <begin position="142"/>
        <end position="232"/>
    </location>
</feature>
<keyword evidence="3" id="KW-1185">Reference proteome</keyword>
<dbReference type="InterPro" id="IPR029865">
    <property type="entry name" value="KIAA0319-like"/>
</dbReference>
<dbReference type="Gene3D" id="2.60.40.10">
    <property type="entry name" value="Immunoglobulins"/>
    <property type="match status" value="2"/>
</dbReference>
<dbReference type="PANTHER" id="PTHR46182">
    <property type="entry name" value="FI19480P1"/>
    <property type="match status" value="1"/>
</dbReference>